<evidence type="ECO:0000256" key="12">
    <source>
        <dbReference type="ARBA" id="ARBA00023125"/>
    </source>
</evidence>
<comment type="subunit">
    <text evidence="4">Binds DNA as a homotetramer.</text>
</comment>
<evidence type="ECO:0000256" key="6">
    <source>
        <dbReference type="ARBA" id="ARBA00022490"/>
    </source>
</evidence>
<evidence type="ECO:0000256" key="7">
    <source>
        <dbReference type="ARBA" id="ARBA00022553"/>
    </source>
</evidence>
<dbReference type="InterPro" id="IPR011615">
    <property type="entry name" value="p53_DNA-bd"/>
</dbReference>
<accession>A0A3B5Q9F8</accession>
<keyword evidence="14" id="KW-0804">Transcription</keyword>
<keyword evidence="16" id="KW-0131">Cell cycle</keyword>
<keyword evidence="11" id="KW-0805">Transcription regulation</keyword>
<feature type="domain" description="p53 DNA-binding" evidence="21">
    <location>
        <begin position="69"/>
        <end position="152"/>
    </location>
</feature>
<evidence type="ECO:0000256" key="8">
    <source>
        <dbReference type="ARBA" id="ARBA00022703"/>
    </source>
</evidence>
<evidence type="ECO:0000259" key="22">
    <source>
        <dbReference type="Pfam" id="PF08563"/>
    </source>
</evidence>
<evidence type="ECO:0000256" key="5">
    <source>
        <dbReference type="ARBA" id="ARBA00017135"/>
    </source>
</evidence>
<dbReference type="Pfam" id="PF00870">
    <property type="entry name" value="P53"/>
    <property type="match status" value="1"/>
</dbReference>
<evidence type="ECO:0000256" key="13">
    <source>
        <dbReference type="ARBA" id="ARBA00023159"/>
    </source>
</evidence>
<feature type="site" description="Interaction with DNA" evidence="20">
    <location>
        <position position="88"/>
    </location>
</feature>
<evidence type="ECO:0000256" key="11">
    <source>
        <dbReference type="ARBA" id="ARBA00023015"/>
    </source>
</evidence>
<dbReference type="GO" id="GO:0005737">
    <property type="term" value="C:cytoplasm"/>
    <property type="evidence" value="ECO:0007669"/>
    <property type="project" value="UniProtKB-SubCell"/>
</dbReference>
<evidence type="ECO:0000256" key="20">
    <source>
        <dbReference type="PIRSR" id="PIRSR602117-2"/>
    </source>
</evidence>
<evidence type="ECO:0000256" key="17">
    <source>
        <dbReference type="ARBA" id="ARBA00031653"/>
    </source>
</evidence>
<keyword evidence="15" id="KW-0539">Nucleus</keyword>
<evidence type="ECO:0000256" key="15">
    <source>
        <dbReference type="ARBA" id="ARBA00023242"/>
    </source>
</evidence>
<feature type="domain" description="p53 transactivation" evidence="22">
    <location>
        <begin position="14"/>
        <end position="34"/>
    </location>
</feature>
<reference evidence="24" key="2">
    <citation type="journal article" date="2013" name="Nat. Genet.">
        <title>The genome of the platyfish, Xiphophorus maculatus, provides insights into evolutionary adaptation and several complex traits.</title>
        <authorList>
            <person name="Schartl M."/>
            <person name="Walter R.B."/>
            <person name="Shen Y."/>
            <person name="Garcia T."/>
            <person name="Catchen J."/>
            <person name="Amores A."/>
            <person name="Braasch I."/>
            <person name="Chalopin D."/>
            <person name="Volff J.N."/>
            <person name="Lesch K.P."/>
            <person name="Bisazza A."/>
            <person name="Minx P."/>
            <person name="Hillier L."/>
            <person name="Wilson R.K."/>
            <person name="Fuerstenberg S."/>
            <person name="Boore J."/>
            <person name="Searle S."/>
            <person name="Postlethwait J.H."/>
            <person name="Warren W.C."/>
        </authorList>
    </citation>
    <scope>NUCLEOTIDE SEQUENCE [LARGE SCALE GENOMIC DNA]</scope>
    <source>
        <strain evidence="24">JP 163 A</strain>
    </source>
</reference>
<dbReference type="Ensembl" id="ENSXMAT00000037969.1">
    <property type="protein sequence ID" value="ENSXMAP00000026894.1"/>
    <property type="gene ID" value="ENSXMAG00000027617.1"/>
</dbReference>
<sequence>TPKKTESQSNGFNLRLPLSQDTFCDLWNNVLLSTSGDGLPGPNMDFWKNPEIKEETINVSAAPTVPAVSNYAGQHDFMLKFNDSGTTKSVTSTSSEKLGKLFCQLAKTTLIGILVKEEPPQGAIISATAVYKKTEHVAEVVKRCPHHQRSEHVTVPYEHPQLGSETTKILLSIITKLYFILSTNIKVQIKMCSFCMEKCKLYELHYERVIANSNKHSSTPTGLCERLCMEKCKLYELHYEHVMANSVINSSIPACLCERLCMEKCNVYEHHYEHVIANSNKHSSIQVVLLASVKGFKALQAKEHIACQTAYTGSPRAALLSATHRVLEISNFWQMSSIRLII</sequence>
<dbReference type="InParanoid" id="A0A3B5Q9F8"/>
<dbReference type="GO" id="GO:0005634">
    <property type="term" value="C:nucleus"/>
    <property type="evidence" value="ECO:0007669"/>
    <property type="project" value="UniProtKB-SubCell"/>
</dbReference>
<protein>
    <recommendedName>
        <fullName evidence="5">Cellular tumor antigen p53</fullName>
    </recommendedName>
    <alternativeName>
        <fullName evidence="17">Tumor suppressor p53</fullName>
    </alternativeName>
</protein>
<dbReference type="STRING" id="8083.ENSXMAP00000026894"/>
<evidence type="ECO:0000256" key="16">
    <source>
        <dbReference type="ARBA" id="ARBA00023306"/>
    </source>
</evidence>
<reference evidence="23" key="4">
    <citation type="submission" date="2025-09" db="UniProtKB">
        <authorList>
            <consortium name="Ensembl"/>
        </authorList>
    </citation>
    <scope>IDENTIFICATION</scope>
    <source>
        <strain evidence="23">JP 163 A</strain>
    </source>
</reference>
<evidence type="ECO:0000256" key="10">
    <source>
        <dbReference type="ARBA" id="ARBA00022833"/>
    </source>
</evidence>
<reference evidence="23" key="3">
    <citation type="submission" date="2025-08" db="UniProtKB">
        <authorList>
            <consortium name="Ensembl"/>
        </authorList>
    </citation>
    <scope>IDENTIFICATION</scope>
    <source>
        <strain evidence="23">JP 163 A</strain>
    </source>
</reference>
<keyword evidence="8" id="KW-0053">Apoptosis</keyword>
<keyword evidence="12" id="KW-0238">DNA-binding</keyword>
<evidence type="ECO:0000256" key="18">
    <source>
        <dbReference type="ARBA" id="ARBA00045328"/>
    </source>
</evidence>
<comment type="function">
    <text evidence="18">Multifunctional transcription factor that induces cell cycle arrest, DNA repair or apoptosis upon binding to its target DNA sequence. Acts as a tumor suppressor in many tumor types; induces growth arrest or apoptosis depending on the physiological circumstances and cell type. Negatively regulates cell division by controlling expression of a set of genes required for this process. One of the activated genes is an inhibitor of cyclin-dependent kinases. Apoptosis induction seems to be mediated either by stimulation of BAX and FAS antigen expression, or by repression of Bcl-2 expression.</text>
</comment>
<feature type="binding site" evidence="19">
    <location>
        <position position="147"/>
    </location>
    <ligand>
        <name>Zn(2+)</name>
        <dbReference type="ChEBI" id="CHEBI:29105"/>
    </ligand>
</feature>
<evidence type="ECO:0000256" key="2">
    <source>
        <dbReference type="ARBA" id="ARBA00004496"/>
    </source>
</evidence>
<keyword evidence="7" id="KW-0597">Phosphoprotein</keyword>
<comment type="similarity">
    <text evidence="3">Belongs to the p53 family.</text>
</comment>
<dbReference type="Pfam" id="PF08563">
    <property type="entry name" value="P53_TAD"/>
    <property type="match status" value="1"/>
</dbReference>
<evidence type="ECO:0000313" key="23">
    <source>
        <dbReference type="Ensembl" id="ENSXMAP00000026894.1"/>
    </source>
</evidence>
<organism evidence="23 24">
    <name type="scientific">Xiphophorus maculatus</name>
    <name type="common">Southern platyfish</name>
    <name type="synonym">Platypoecilus maculatus</name>
    <dbReference type="NCBI Taxonomy" id="8083"/>
    <lineage>
        <taxon>Eukaryota</taxon>
        <taxon>Metazoa</taxon>
        <taxon>Chordata</taxon>
        <taxon>Craniata</taxon>
        <taxon>Vertebrata</taxon>
        <taxon>Euteleostomi</taxon>
        <taxon>Actinopterygii</taxon>
        <taxon>Neopterygii</taxon>
        <taxon>Teleostei</taxon>
        <taxon>Neoteleostei</taxon>
        <taxon>Acanthomorphata</taxon>
        <taxon>Ovalentaria</taxon>
        <taxon>Atherinomorphae</taxon>
        <taxon>Cyprinodontiformes</taxon>
        <taxon>Poeciliidae</taxon>
        <taxon>Poeciliinae</taxon>
        <taxon>Xiphophorus</taxon>
    </lineage>
</organism>
<evidence type="ECO:0000256" key="9">
    <source>
        <dbReference type="ARBA" id="ARBA00022723"/>
    </source>
</evidence>
<evidence type="ECO:0000256" key="19">
    <source>
        <dbReference type="PIRSR" id="PIRSR602117-1"/>
    </source>
</evidence>
<dbReference type="PANTHER" id="PTHR11447:SF6">
    <property type="entry name" value="CELLULAR TUMOR ANTIGEN P53"/>
    <property type="match status" value="1"/>
</dbReference>
<dbReference type="GeneTree" id="ENSGT00950000183153"/>
<dbReference type="PRINTS" id="PR00386">
    <property type="entry name" value="P53SUPPRESSR"/>
</dbReference>
<evidence type="ECO:0000259" key="21">
    <source>
        <dbReference type="Pfam" id="PF00870"/>
    </source>
</evidence>
<proteinExistence type="inferred from homology"/>
<evidence type="ECO:0000256" key="1">
    <source>
        <dbReference type="ARBA" id="ARBA00004123"/>
    </source>
</evidence>
<dbReference type="SUPFAM" id="SSF49417">
    <property type="entry name" value="p53-like transcription factors"/>
    <property type="match status" value="1"/>
</dbReference>
<dbReference type="GO" id="GO:0000981">
    <property type="term" value="F:DNA-binding transcription factor activity, RNA polymerase II-specific"/>
    <property type="evidence" value="ECO:0007669"/>
    <property type="project" value="TreeGrafter"/>
</dbReference>
<evidence type="ECO:0000256" key="4">
    <source>
        <dbReference type="ARBA" id="ARBA00011393"/>
    </source>
</evidence>
<dbReference type="Proteomes" id="UP000002852">
    <property type="component" value="Unassembled WGS sequence"/>
</dbReference>
<keyword evidence="6" id="KW-0963">Cytoplasm</keyword>
<dbReference type="Gene3D" id="2.60.40.720">
    <property type="match status" value="1"/>
</dbReference>
<dbReference type="InterPro" id="IPR013872">
    <property type="entry name" value="p53_transactivation_domain"/>
</dbReference>
<dbReference type="AlphaFoldDB" id="A0A3B5Q9F8"/>
<dbReference type="GO" id="GO:0000978">
    <property type="term" value="F:RNA polymerase II cis-regulatory region sequence-specific DNA binding"/>
    <property type="evidence" value="ECO:0007669"/>
    <property type="project" value="TreeGrafter"/>
</dbReference>
<dbReference type="InterPro" id="IPR008967">
    <property type="entry name" value="p53-like_TF_DNA-bd_sf"/>
</dbReference>
<name>A0A3B5Q9F8_XIPMA</name>
<keyword evidence="9 19" id="KW-0479">Metal-binding</keyword>
<keyword evidence="13" id="KW-0010">Activator</keyword>
<evidence type="ECO:0000256" key="3">
    <source>
        <dbReference type="ARBA" id="ARBA00006167"/>
    </source>
</evidence>
<comment type="subcellular location">
    <subcellularLocation>
        <location evidence="2">Cytoplasm</location>
    </subcellularLocation>
    <subcellularLocation>
        <location evidence="1">Nucleus</location>
    </subcellularLocation>
</comment>
<dbReference type="GO" id="GO:0046872">
    <property type="term" value="F:metal ion binding"/>
    <property type="evidence" value="ECO:0007669"/>
    <property type="project" value="UniProtKB-KW"/>
</dbReference>
<keyword evidence="10 19" id="KW-0862">Zinc</keyword>
<dbReference type="InterPro" id="IPR002117">
    <property type="entry name" value="p53_tumour_suppressor"/>
</dbReference>
<dbReference type="InterPro" id="IPR012346">
    <property type="entry name" value="p53/RUNT-type_TF_DNA-bd_sf"/>
</dbReference>
<evidence type="ECO:0000313" key="24">
    <source>
        <dbReference type="Proteomes" id="UP000002852"/>
    </source>
</evidence>
<dbReference type="PANTHER" id="PTHR11447">
    <property type="entry name" value="CELLULAR TUMOR ANTIGEN P53"/>
    <property type="match status" value="1"/>
</dbReference>
<comment type="cofactor">
    <cofactor evidence="19">
        <name>Zn(2+)</name>
        <dbReference type="ChEBI" id="CHEBI:29105"/>
    </cofactor>
    <text evidence="19">Binds 1 zinc ion per subunit.</text>
</comment>
<feature type="binding site" evidence="19">
    <location>
        <position position="144"/>
    </location>
    <ligand>
        <name>Zn(2+)</name>
        <dbReference type="ChEBI" id="CHEBI:29105"/>
    </ligand>
</feature>
<reference evidence="24" key="1">
    <citation type="submission" date="2012-01" db="EMBL/GenBank/DDBJ databases">
        <authorList>
            <person name="Walter R."/>
            <person name="Schartl M."/>
            <person name="Warren W."/>
        </authorList>
    </citation>
    <scope>NUCLEOTIDE SEQUENCE [LARGE SCALE GENOMIC DNA]</scope>
    <source>
        <strain evidence="24">JP 163 A</strain>
    </source>
</reference>
<dbReference type="GO" id="GO:0006915">
    <property type="term" value="P:apoptotic process"/>
    <property type="evidence" value="ECO:0007669"/>
    <property type="project" value="UniProtKB-KW"/>
</dbReference>
<evidence type="ECO:0000256" key="14">
    <source>
        <dbReference type="ARBA" id="ARBA00023163"/>
    </source>
</evidence>
<keyword evidence="24" id="KW-1185">Reference proteome</keyword>